<dbReference type="Gene3D" id="3.90.226.10">
    <property type="entry name" value="2-enoyl-CoA Hydratase, Chain A, domain 1"/>
    <property type="match status" value="1"/>
</dbReference>
<dbReference type="AlphaFoldDB" id="A0A382J3X7"/>
<sequence>AGHEYPYYTPGGEGQWPRHVTEGWMSIWDLAKPVIAQVHGYCLAGGSELATGCDLVYVAEDASMGYPAVRFGVPDMHFHAWFLGMRRAMQMMLTGDSITGLEAVELGWANAAFPAEDLDEAVLDVARRICGIPTEIVQLNKRVVHRQMEHMGLRTGLRAGTELCALGVHTEAMAEFLSTIRSDGLTGALQQRDEPFGDYRTGHEPSGGQDASGDEDTPVTA</sequence>
<dbReference type="PANTHER" id="PTHR43802">
    <property type="entry name" value="ENOYL-COA HYDRATASE"/>
    <property type="match status" value="1"/>
</dbReference>
<feature type="compositionally biased region" description="Basic and acidic residues" evidence="2">
    <location>
        <begin position="191"/>
        <end position="203"/>
    </location>
</feature>
<dbReference type="InterPro" id="IPR001753">
    <property type="entry name" value="Enoyl-CoA_hydra/iso"/>
</dbReference>
<gene>
    <name evidence="3" type="ORF">METZ01_LOCUS259708</name>
</gene>
<feature type="non-terminal residue" evidence="3">
    <location>
        <position position="1"/>
    </location>
</feature>
<dbReference type="PANTHER" id="PTHR43802:SF1">
    <property type="entry name" value="IP11341P-RELATED"/>
    <property type="match status" value="1"/>
</dbReference>
<dbReference type="Pfam" id="PF00378">
    <property type="entry name" value="ECH_1"/>
    <property type="match status" value="1"/>
</dbReference>
<evidence type="ECO:0000313" key="3">
    <source>
        <dbReference type="EMBL" id="SVC06854.1"/>
    </source>
</evidence>
<evidence type="ECO:0000256" key="1">
    <source>
        <dbReference type="ARBA" id="ARBA00005254"/>
    </source>
</evidence>
<dbReference type="InterPro" id="IPR018376">
    <property type="entry name" value="Enoyl-CoA_hyd/isom_CS"/>
</dbReference>
<dbReference type="PROSITE" id="PS00166">
    <property type="entry name" value="ENOYL_COA_HYDRATASE"/>
    <property type="match status" value="1"/>
</dbReference>
<organism evidence="3">
    <name type="scientific">marine metagenome</name>
    <dbReference type="NCBI Taxonomy" id="408172"/>
    <lineage>
        <taxon>unclassified sequences</taxon>
        <taxon>metagenomes</taxon>
        <taxon>ecological metagenomes</taxon>
    </lineage>
</organism>
<proteinExistence type="inferred from homology"/>
<name>A0A382J3X7_9ZZZZ</name>
<protein>
    <recommendedName>
        <fullName evidence="4">Enoyl-CoA hydratase</fullName>
    </recommendedName>
</protein>
<evidence type="ECO:0008006" key="4">
    <source>
        <dbReference type="Google" id="ProtNLM"/>
    </source>
</evidence>
<evidence type="ECO:0000256" key="2">
    <source>
        <dbReference type="SAM" id="MobiDB-lite"/>
    </source>
</evidence>
<dbReference type="CDD" id="cd06558">
    <property type="entry name" value="crotonase-like"/>
    <property type="match status" value="1"/>
</dbReference>
<accession>A0A382J3X7</accession>
<feature type="compositionally biased region" description="Acidic residues" evidence="2">
    <location>
        <begin position="212"/>
        <end position="221"/>
    </location>
</feature>
<reference evidence="3" key="1">
    <citation type="submission" date="2018-05" db="EMBL/GenBank/DDBJ databases">
        <authorList>
            <person name="Lanie J.A."/>
            <person name="Ng W.-L."/>
            <person name="Kazmierczak K.M."/>
            <person name="Andrzejewski T.M."/>
            <person name="Davidsen T.M."/>
            <person name="Wayne K.J."/>
            <person name="Tettelin H."/>
            <person name="Glass J.I."/>
            <person name="Rusch D."/>
            <person name="Podicherti R."/>
            <person name="Tsui H.-C.T."/>
            <person name="Winkler M.E."/>
        </authorList>
    </citation>
    <scope>NUCLEOTIDE SEQUENCE</scope>
</reference>
<dbReference type="EMBL" id="UINC01071723">
    <property type="protein sequence ID" value="SVC06854.1"/>
    <property type="molecule type" value="Genomic_DNA"/>
</dbReference>
<feature type="region of interest" description="Disordered" evidence="2">
    <location>
        <begin position="190"/>
        <end position="221"/>
    </location>
</feature>
<comment type="similarity">
    <text evidence="1">Belongs to the enoyl-CoA hydratase/isomerase family.</text>
</comment>
<dbReference type="SUPFAM" id="SSF52096">
    <property type="entry name" value="ClpP/crotonase"/>
    <property type="match status" value="1"/>
</dbReference>
<dbReference type="GO" id="GO:0003824">
    <property type="term" value="F:catalytic activity"/>
    <property type="evidence" value="ECO:0007669"/>
    <property type="project" value="InterPro"/>
</dbReference>
<dbReference type="InterPro" id="IPR029045">
    <property type="entry name" value="ClpP/crotonase-like_dom_sf"/>
</dbReference>